<evidence type="ECO:0000256" key="8">
    <source>
        <dbReference type="SAM" id="MobiDB-lite"/>
    </source>
</evidence>
<evidence type="ECO:0000256" key="1">
    <source>
        <dbReference type="ARBA" id="ARBA00004141"/>
    </source>
</evidence>
<evidence type="ECO:0000259" key="10">
    <source>
        <dbReference type="SMART" id="SM00184"/>
    </source>
</evidence>
<feature type="transmembrane region" description="Helical" evidence="9">
    <location>
        <begin position="256"/>
        <end position="276"/>
    </location>
</feature>
<feature type="transmembrane region" description="Helical" evidence="9">
    <location>
        <begin position="366"/>
        <end position="387"/>
    </location>
</feature>
<dbReference type="PANTHER" id="PTHR23291">
    <property type="entry name" value="BAX INHIBITOR-RELATED"/>
    <property type="match status" value="1"/>
</dbReference>
<reference evidence="11" key="1">
    <citation type="submission" date="2021-06" db="EMBL/GenBank/DDBJ databases">
        <title>Candida auris outbreak in lebanese hospital.</title>
        <authorList>
            <person name="Finianos M."/>
        </authorList>
    </citation>
    <scope>NUCLEOTIDE SEQUENCE</scope>
    <source>
        <strain evidence="11">CA7LBN</strain>
    </source>
</reference>
<dbReference type="InterPro" id="IPR027370">
    <property type="entry name" value="Znf-RING_euk"/>
</dbReference>
<feature type="region of interest" description="Disordered" evidence="8">
    <location>
        <begin position="142"/>
        <end position="197"/>
    </location>
</feature>
<dbReference type="InterPro" id="IPR006214">
    <property type="entry name" value="Bax_inhibitor_1-related"/>
</dbReference>
<feature type="transmembrane region" description="Helical" evidence="9">
    <location>
        <begin position="399"/>
        <end position="418"/>
    </location>
</feature>
<keyword evidence="3" id="KW-0479">Metal-binding</keyword>
<dbReference type="SMART" id="SM00184">
    <property type="entry name" value="RING"/>
    <property type="match status" value="1"/>
</dbReference>
<evidence type="ECO:0000256" key="7">
    <source>
        <dbReference type="ARBA" id="ARBA00023136"/>
    </source>
</evidence>
<keyword evidence="5" id="KW-0862">Zinc</keyword>
<evidence type="ECO:0000256" key="9">
    <source>
        <dbReference type="SAM" id="Phobius"/>
    </source>
</evidence>
<keyword evidence="4" id="KW-0863">Zinc-finger</keyword>
<dbReference type="Pfam" id="PF01027">
    <property type="entry name" value="Bax1-I"/>
    <property type="match status" value="1"/>
</dbReference>
<dbReference type="PROSITE" id="PS00518">
    <property type="entry name" value="ZF_RING_1"/>
    <property type="match status" value="1"/>
</dbReference>
<dbReference type="AlphaFoldDB" id="A0A8F3AIC5"/>
<accession>A0A8F3AIC5</accession>
<evidence type="ECO:0000256" key="6">
    <source>
        <dbReference type="ARBA" id="ARBA00022989"/>
    </source>
</evidence>
<feature type="transmembrane region" description="Helical" evidence="9">
    <location>
        <begin position="223"/>
        <end position="241"/>
    </location>
</feature>
<dbReference type="InterPro" id="IPR001841">
    <property type="entry name" value="Znf_RING"/>
</dbReference>
<dbReference type="Gene3D" id="3.30.40.10">
    <property type="entry name" value="Zinc/RING finger domain, C3HC4 (zinc finger)"/>
    <property type="match status" value="1"/>
</dbReference>
<evidence type="ECO:0000313" key="11">
    <source>
        <dbReference type="EMBL" id="QWW24163.1"/>
    </source>
</evidence>
<dbReference type="PANTHER" id="PTHR23291:SF50">
    <property type="entry name" value="PROTEIN LIFEGUARD 4"/>
    <property type="match status" value="1"/>
</dbReference>
<gene>
    <name evidence="11" type="ORF">CA7LBN_002997</name>
</gene>
<keyword evidence="7 9" id="KW-0472">Membrane</keyword>
<name>A0A8F3AIC5_CANAR</name>
<evidence type="ECO:0000256" key="2">
    <source>
        <dbReference type="ARBA" id="ARBA00022692"/>
    </source>
</evidence>
<dbReference type="CDD" id="cd10429">
    <property type="entry name" value="GAAP_like"/>
    <property type="match status" value="1"/>
</dbReference>
<dbReference type="EMBL" id="CP076751">
    <property type="protein sequence ID" value="QWW24163.1"/>
    <property type="molecule type" value="Genomic_DNA"/>
</dbReference>
<evidence type="ECO:0000256" key="4">
    <source>
        <dbReference type="ARBA" id="ARBA00022771"/>
    </source>
</evidence>
<feature type="transmembrane region" description="Helical" evidence="9">
    <location>
        <begin position="340"/>
        <end position="360"/>
    </location>
</feature>
<proteinExistence type="predicted"/>
<evidence type="ECO:0000256" key="5">
    <source>
        <dbReference type="ARBA" id="ARBA00022833"/>
    </source>
</evidence>
<sequence length="423" mass="47278">MSYVIHISSDEEEDDEVQLLEFRKRTQELIDQAPPKIVKKLNEAECPICFDTVTNATTTFCGHVFCLECLQQSIAASSAQGQTRGKRGVGLCPMCRKQAAFKDALVLRLRTGPKVEPPKDKIDNNDSAGEEDIFIDTTNLMRGVKRKHTDDEEEEKPNDEVGLFLPQQPQSQPPAYETTGPTSPYGEPPGARTEGDNIPDDFKYSVNVASCELPIRQMFIRKVYAILSLQIFATIAVGFFIRSSSGVQNWCMNNMWLFWVSMVGSFGFMIAAHVKARSYPTNLILLAGFTLCEAYLVGLGCSLDRSEILVKATLLTAIIFIGLTAFAFQTKYDFRSWQGALGMGLWALLGWGLMMMFFPGGKTVNMVYSGIGALLFCGYIVVDTQLIMKSYHLDDEVLAAIKLYLDILNLFLFILRMMRNSDD</sequence>
<dbReference type="GO" id="GO:0008270">
    <property type="term" value="F:zinc ion binding"/>
    <property type="evidence" value="ECO:0007669"/>
    <property type="project" value="UniProtKB-KW"/>
</dbReference>
<dbReference type="InterPro" id="IPR013083">
    <property type="entry name" value="Znf_RING/FYVE/PHD"/>
</dbReference>
<dbReference type="InterPro" id="IPR017907">
    <property type="entry name" value="Znf_RING_CS"/>
</dbReference>
<protein>
    <recommendedName>
        <fullName evidence="10">RING-type domain-containing protein</fullName>
    </recommendedName>
</protein>
<comment type="subcellular location">
    <subcellularLocation>
        <location evidence="1">Membrane</location>
        <topology evidence="1">Multi-pass membrane protein</topology>
    </subcellularLocation>
</comment>
<dbReference type="Proteomes" id="UP000825438">
    <property type="component" value="Chromosome III"/>
</dbReference>
<evidence type="ECO:0000256" key="3">
    <source>
        <dbReference type="ARBA" id="ARBA00022723"/>
    </source>
</evidence>
<keyword evidence="6 9" id="KW-1133">Transmembrane helix</keyword>
<dbReference type="Pfam" id="PF13445">
    <property type="entry name" value="zf-RING_UBOX"/>
    <property type="match status" value="1"/>
</dbReference>
<feature type="transmembrane region" description="Helical" evidence="9">
    <location>
        <begin position="283"/>
        <end position="302"/>
    </location>
</feature>
<feature type="domain" description="RING-type" evidence="10">
    <location>
        <begin position="46"/>
        <end position="95"/>
    </location>
</feature>
<keyword evidence="2 9" id="KW-0812">Transmembrane</keyword>
<dbReference type="GO" id="GO:0016020">
    <property type="term" value="C:membrane"/>
    <property type="evidence" value="ECO:0007669"/>
    <property type="project" value="UniProtKB-SubCell"/>
</dbReference>
<organism evidence="11">
    <name type="scientific">Candidozyma auris</name>
    <name type="common">Yeast</name>
    <name type="synonym">Candida auris</name>
    <dbReference type="NCBI Taxonomy" id="498019"/>
    <lineage>
        <taxon>Eukaryota</taxon>
        <taxon>Fungi</taxon>
        <taxon>Dikarya</taxon>
        <taxon>Ascomycota</taxon>
        <taxon>Saccharomycotina</taxon>
        <taxon>Pichiomycetes</taxon>
        <taxon>Metschnikowiaceae</taxon>
        <taxon>Candidozyma</taxon>
    </lineage>
</organism>
<feature type="transmembrane region" description="Helical" evidence="9">
    <location>
        <begin position="308"/>
        <end position="328"/>
    </location>
</feature>
<dbReference type="SUPFAM" id="SSF57850">
    <property type="entry name" value="RING/U-box"/>
    <property type="match status" value="1"/>
</dbReference>